<dbReference type="OrthoDB" id="104580at2"/>
<protein>
    <recommendedName>
        <fullName evidence="4">Adenylate cyclase</fullName>
    </recommendedName>
</protein>
<evidence type="ECO:0000256" key="1">
    <source>
        <dbReference type="SAM" id="Phobius"/>
    </source>
</evidence>
<proteinExistence type="predicted"/>
<keyword evidence="3" id="KW-1185">Reference proteome</keyword>
<keyword evidence="1" id="KW-0472">Membrane</keyword>
<reference evidence="2 3" key="1">
    <citation type="submission" date="2016-10" db="EMBL/GenBank/DDBJ databases">
        <authorList>
            <person name="de Groot N.N."/>
        </authorList>
    </citation>
    <scope>NUCLEOTIDE SEQUENCE [LARGE SCALE GENOMIC DNA]</scope>
    <source>
        <strain evidence="2 3">GAS232</strain>
    </source>
</reference>
<name>A0A1G7NS68_9BACT</name>
<evidence type="ECO:0000313" key="2">
    <source>
        <dbReference type="EMBL" id="SDF76826.1"/>
    </source>
</evidence>
<evidence type="ECO:0008006" key="4">
    <source>
        <dbReference type="Google" id="ProtNLM"/>
    </source>
</evidence>
<sequence length="469" mass="51849">MAEEKRVVESAASILPTQRPRLAEANHLRNESHIDSPEWQAVLRIINSHGFAKSALLSNFLRYVCEKKLQGRITEITEQQIGTHAFGRPAAYNPGDDNIVRNYARILRLRLDDFYAEEGRDEALRIVIPRGSYIPHFEPQTLPVQNSRLPTVALSEIPPALPNITAHISEDQPTGRAPLWRDRKAWAVVAVAVLLLIAAGYAGRRAWVAFHPDAYTEFWNEVLTPGRSNMVVLADSGLGVLQDITGARIGLHEYAFGDTSAIATAFAKRFPDVPFGIDRFKNLTSTADIHSLLDIAEQPQFASTRPRVRSAQDVHMDDLSDANAIIVGGPRANPWGDLYEPTSDFRLEIPGEFHGSQLDARVVINKTPKTGEASKYSSGFHAEGGYVNHSILSFLPSLDGHGHVLIFRGGNMGATQATADFATDRLSMEPILKQARNRDGSLRPFEVLFETRVIGASSPKAEVLLVHYR</sequence>
<dbReference type="Proteomes" id="UP000182427">
    <property type="component" value="Chromosome I"/>
</dbReference>
<dbReference type="EMBL" id="LT629690">
    <property type="protein sequence ID" value="SDF76826.1"/>
    <property type="molecule type" value="Genomic_DNA"/>
</dbReference>
<feature type="transmembrane region" description="Helical" evidence="1">
    <location>
        <begin position="185"/>
        <end position="203"/>
    </location>
</feature>
<evidence type="ECO:0000313" key="3">
    <source>
        <dbReference type="Proteomes" id="UP000182427"/>
    </source>
</evidence>
<dbReference type="RefSeq" id="WP_083346071.1">
    <property type="nucleotide sequence ID" value="NZ_LT629690.1"/>
</dbReference>
<gene>
    <name evidence="2" type="ORF">SAMN05444167_3249</name>
</gene>
<organism evidence="2 3">
    <name type="scientific">Terriglobus roseus</name>
    <dbReference type="NCBI Taxonomy" id="392734"/>
    <lineage>
        <taxon>Bacteria</taxon>
        <taxon>Pseudomonadati</taxon>
        <taxon>Acidobacteriota</taxon>
        <taxon>Terriglobia</taxon>
        <taxon>Terriglobales</taxon>
        <taxon>Acidobacteriaceae</taxon>
        <taxon>Terriglobus</taxon>
    </lineage>
</organism>
<dbReference type="AlphaFoldDB" id="A0A1G7NS68"/>
<keyword evidence="1" id="KW-0812">Transmembrane</keyword>
<accession>A0A1G7NS68</accession>
<keyword evidence="1" id="KW-1133">Transmembrane helix</keyword>